<proteinExistence type="predicted"/>
<dbReference type="WBParaSite" id="SSLN_0001506401-mRNA-1">
    <property type="protein sequence ID" value="SSLN_0001506401-mRNA-1"/>
    <property type="gene ID" value="SSLN_0001506401"/>
</dbReference>
<dbReference type="AlphaFoldDB" id="A0A183TDG9"/>
<name>A0A183TDG9_SCHSO</name>
<organism evidence="3">
    <name type="scientific">Schistocephalus solidus</name>
    <name type="common">Tapeworm</name>
    <dbReference type="NCBI Taxonomy" id="70667"/>
    <lineage>
        <taxon>Eukaryota</taxon>
        <taxon>Metazoa</taxon>
        <taxon>Spiralia</taxon>
        <taxon>Lophotrochozoa</taxon>
        <taxon>Platyhelminthes</taxon>
        <taxon>Cestoda</taxon>
        <taxon>Eucestoda</taxon>
        <taxon>Diphyllobothriidea</taxon>
        <taxon>Diphyllobothriidae</taxon>
        <taxon>Schistocephalus</taxon>
    </lineage>
</organism>
<sequence>MRDIMQLANSVLELLIEHWSWLSSGLHPGSPTVSAEGLGQPYAVACLYACRASTRRLRFSRASCGSPLQWEPLSQPHLVEAVGSRDRRLTPSVLRSCCDNATLGTSFAGARNQSTFKILELTNVYFDPANQLMRRDPYGLATTWSAPGQPTGVRRGPETTLCRDLPIRLRSGLQPAAGLRVESPWYSPEHQTEDVHRQAFGRLQASVCNHHGIHLNTKLKMYKAVVLTTLLYGVDSWTVYSNQARKLNHFSPFMSVFELSIFARPLLL</sequence>
<dbReference type="Proteomes" id="UP000275846">
    <property type="component" value="Unassembled WGS sequence"/>
</dbReference>
<evidence type="ECO:0000313" key="1">
    <source>
        <dbReference type="EMBL" id="VDM00903.1"/>
    </source>
</evidence>
<accession>A0A183TDG9</accession>
<dbReference type="OrthoDB" id="7487361at2759"/>
<dbReference type="EMBL" id="UYSU01039054">
    <property type="protein sequence ID" value="VDM00903.1"/>
    <property type="molecule type" value="Genomic_DNA"/>
</dbReference>
<protein>
    <submittedName>
        <fullName evidence="1 3">Uncharacterized protein</fullName>
    </submittedName>
</protein>
<gene>
    <name evidence="1" type="ORF">SSLN_LOCUS14517</name>
</gene>
<keyword evidence="2" id="KW-1185">Reference proteome</keyword>
<reference evidence="1 2" key="2">
    <citation type="submission" date="2018-11" db="EMBL/GenBank/DDBJ databases">
        <authorList>
            <consortium name="Pathogen Informatics"/>
        </authorList>
    </citation>
    <scope>NUCLEOTIDE SEQUENCE [LARGE SCALE GENOMIC DNA]</scope>
    <source>
        <strain evidence="1 2">NST_G2</strain>
    </source>
</reference>
<evidence type="ECO:0000313" key="3">
    <source>
        <dbReference type="WBParaSite" id="SSLN_0001506401-mRNA-1"/>
    </source>
</evidence>
<reference evidence="3" key="1">
    <citation type="submission" date="2016-06" db="UniProtKB">
        <authorList>
            <consortium name="WormBaseParasite"/>
        </authorList>
    </citation>
    <scope>IDENTIFICATION</scope>
</reference>
<evidence type="ECO:0000313" key="2">
    <source>
        <dbReference type="Proteomes" id="UP000275846"/>
    </source>
</evidence>